<dbReference type="InterPro" id="IPR009061">
    <property type="entry name" value="DNA-bd_dom_put_sf"/>
</dbReference>
<gene>
    <name evidence="3" type="ordered locus">GSU1522</name>
</gene>
<protein>
    <submittedName>
        <fullName evidence="3">Transcriptional regulator, MerR family</fullName>
    </submittedName>
</protein>
<dbReference type="FunFam" id="1.10.1660.10:FF:000003">
    <property type="entry name" value="MerR family transcriptional regulator"/>
    <property type="match status" value="1"/>
</dbReference>
<dbReference type="Pfam" id="PF13411">
    <property type="entry name" value="MerR_1"/>
    <property type="match status" value="1"/>
</dbReference>
<dbReference type="PANTHER" id="PTHR30204:SF15">
    <property type="entry name" value="BLL5018 PROTEIN"/>
    <property type="match status" value="1"/>
</dbReference>
<dbReference type="GO" id="GO:0006355">
    <property type="term" value="P:regulation of DNA-templated transcription"/>
    <property type="evidence" value="ECO:0000318"/>
    <property type="project" value="GO_Central"/>
</dbReference>
<dbReference type="Proteomes" id="UP000000577">
    <property type="component" value="Chromosome"/>
</dbReference>
<dbReference type="EMBL" id="AE017180">
    <property type="protein sequence ID" value="AAR34896.2"/>
    <property type="molecule type" value="Genomic_DNA"/>
</dbReference>
<dbReference type="PATRIC" id="fig|243231.5.peg.1564"/>
<dbReference type="KEGG" id="gsu:GSU1522"/>
<dbReference type="PANTHER" id="PTHR30204">
    <property type="entry name" value="REDOX-CYCLING DRUG-SENSING TRANSCRIPTIONAL ACTIVATOR SOXR"/>
    <property type="match status" value="1"/>
</dbReference>
<dbReference type="InParanoid" id="Q74CZ7"/>
<dbReference type="HOGENOM" id="CLU_045945_4_2_7"/>
<dbReference type="OrthoDB" id="9810140at2"/>
<dbReference type="GO" id="GO:0003677">
    <property type="term" value="F:DNA binding"/>
    <property type="evidence" value="ECO:0007669"/>
    <property type="project" value="UniProtKB-KW"/>
</dbReference>
<proteinExistence type="predicted"/>
<dbReference type="EnsemblBacteria" id="AAR34896">
    <property type="protein sequence ID" value="AAR34896"/>
    <property type="gene ID" value="GSU1522"/>
</dbReference>
<dbReference type="Gene3D" id="1.10.1660.10">
    <property type="match status" value="1"/>
</dbReference>
<evidence type="ECO:0000313" key="3">
    <source>
        <dbReference type="EMBL" id="AAR34896.2"/>
    </source>
</evidence>
<dbReference type="STRING" id="243231.GSU1522"/>
<keyword evidence="4" id="KW-1185">Reference proteome</keyword>
<reference evidence="3 4" key="1">
    <citation type="journal article" date="2003" name="Science">
        <title>Genome of Geobacter sulfurreducens: metal reduction in subsurface environments.</title>
        <authorList>
            <person name="Methe B.A."/>
            <person name="Nelson K.E."/>
            <person name="Eisen J.A."/>
            <person name="Paulsen I.T."/>
            <person name="Nelson W."/>
            <person name="Heidelberg J.F."/>
            <person name="Wu D."/>
            <person name="Wu M."/>
            <person name="Ward N."/>
            <person name="Beanan M.J."/>
            <person name="Dodson R.J."/>
            <person name="Madupu R."/>
            <person name="Brinkac L.M."/>
            <person name="Daugherty S.C."/>
            <person name="DeBoy R.T."/>
            <person name="Durkin A.S."/>
            <person name="Gwinn M."/>
            <person name="Kolonay J.F."/>
            <person name="Sullivan S.A."/>
            <person name="Haft D.H."/>
            <person name="Selengut J."/>
            <person name="Davidsen T.M."/>
            <person name="Zafar N."/>
            <person name="White O."/>
            <person name="Tran B."/>
            <person name="Romero C."/>
            <person name="Forberger H.A."/>
            <person name="Weidman J."/>
            <person name="Khouri H."/>
            <person name="Feldblyum T.V."/>
            <person name="Utterback T.R."/>
            <person name="Van Aken S.E."/>
            <person name="Lovley D.R."/>
            <person name="Fraser C.M."/>
        </authorList>
    </citation>
    <scope>NUCLEOTIDE SEQUENCE [LARGE SCALE GENOMIC DNA]</scope>
    <source>
        <strain evidence="4">ATCC 51573 / DSM 12127 / PCA</strain>
    </source>
</reference>
<keyword evidence="1" id="KW-0238">DNA-binding</keyword>
<dbReference type="AlphaFoldDB" id="Q74CZ7"/>
<dbReference type="SMART" id="SM00422">
    <property type="entry name" value="HTH_MERR"/>
    <property type="match status" value="1"/>
</dbReference>
<dbReference type="InterPro" id="IPR047057">
    <property type="entry name" value="MerR_fam"/>
</dbReference>
<dbReference type="PROSITE" id="PS50937">
    <property type="entry name" value="HTH_MERR_2"/>
    <property type="match status" value="1"/>
</dbReference>
<dbReference type="eggNOG" id="COG0789">
    <property type="taxonomic scope" value="Bacteria"/>
</dbReference>
<reference evidence="3 4" key="2">
    <citation type="journal article" date="2012" name="BMC Genomics">
        <title>Comparative genomic analysis of Geobacter sulfurreducens KN400, a strain with enhanced capacity for extracellular electron transfer and electricity production.</title>
        <authorList>
            <person name="Butler J.E."/>
            <person name="Young N.D."/>
            <person name="Aklujkar M."/>
            <person name="Lovley D.R."/>
        </authorList>
    </citation>
    <scope>NUCLEOTIDE SEQUENCE [LARGE SCALE GENOMIC DNA]</scope>
    <source>
        <strain evidence="4">ATCC 51573 / DSM 12127 / PCA</strain>
    </source>
</reference>
<evidence type="ECO:0000259" key="2">
    <source>
        <dbReference type="PROSITE" id="PS50937"/>
    </source>
</evidence>
<dbReference type="CDD" id="cd04765">
    <property type="entry name" value="HTH_MlrA-like_sg2"/>
    <property type="match status" value="1"/>
</dbReference>
<dbReference type="InterPro" id="IPR000551">
    <property type="entry name" value="MerR-type_HTH_dom"/>
</dbReference>
<dbReference type="GO" id="GO:0003700">
    <property type="term" value="F:DNA-binding transcription factor activity"/>
    <property type="evidence" value="ECO:0000318"/>
    <property type="project" value="GO_Central"/>
</dbReference>
<feature type="domain" description="HTH merR-type" evidence="2">
    <location>
        <begin position="10"/>
        <end position="80"/>
    </location>
</feature>
<dbReference type="SUPFAM" id="SSF46955">
    <property type="entry name" value="Putative DNA-binding domain"/>
    <property type="match status" value="1"/>
</dbReference>
<dbReference type="SMR" id="Q74CZ7"/>
<sequence>MAEETPDKQYYRIGEVSRITSLKPSVLRFWEAEFKELRPPKSRTGQRLYSRKDIELLLEIKRLLYGEKLTIDGARKRLATGKGQRLAGEPPGQDQALKEILLSVKHELELLKKQLQ</sequence>
<name>Q74CZ7_GEOSL</name>
<evidence type="ECO:0000256" key="1">
    <source>
        <dbReference type="ARBA" id="ARBA00023125"/>
    </source>
</evidence>
<evidence type="ECO:0000313" key="4">
    <source>
        <dbReference type="Proteomes" id="UP000000577"/>
    </source>
</evidence>
<organism evidence="3 4">
    <name type="scientific">Geobacter sulfurreducens (strain ATCC 51573 / DSM 12127 / PCA)</name>
    <dbReference type="NCBI Taxonomy" id="243231"/>
    <lineage>
        <taxon>Bacteria</taxon>
        <taxon>Pseudomonadati</taxon>
        <taxon>Thermodesulfobacteriota</taxon>
        <taxon>Desulfuromonadia</taxon>
        <taxon>Geobacterales</taxon>
        <taxon>Geobacteraceae</taxon>
        <taxon>Geobacter</taxon>
    </lineage>
</organism>
<accession>Q74CZ7</accession>